<accession>I7ZQV3</accession>
<protein>
    <submittedName>
        <fullName evidence="1">Uncharacterized protein</fullName>
    </submittedName>
</protein>
<evidence type="ECO:0000313" key="2">
    <source>
        <dbReference type="Proteomes" id="UP000002812"/>
    </source>
</evidence>
<name>I7ZQV3_ASPO3</name>
<reference evidence="2" key="2">
    <citation type="submission" date="2012-06" db="EMBL/GenBank/DDBJ databases">
        <title>Comparative genomic analyses of Aspergillus oryzae 3.042 and A. oryzae RIB40 for soy-sauce fermentation.</title>
        <authorList>
            <person name="Zhao G."/>
            <person name="Hou L."/>
            <person name="Wang C."/>
            <person name="Cao X."/>
        </authorList>
    </citation>
    <scope>NUCLEOTIDE SEQUENCE [LARGE SCALE GENOMIC DNA]</scope>
    <source>
        <strain evidence="2">3.042</strain>
    </source>
</reference>
<dbReference type="HOGENOM" id="CLU_1731042_0_0_1"/>
<dbReference type="OrthoDB" id="3182339at2759"/>
<evidence type="ECO:0000313" key="1">
    <source>
        <dbReference type="EMBL" id="EIT74379.1"/>
    </source>
</evidence>
<dbReference type="EMBL" id="AKHY01000194">
    <property type="protein sequence ID" value="EIT74379.1"/>
    <property type="molecule type" value="Genomic_DNA"/>
</dbReference>
<reference evidence="1 2" key="1">
    <citation type="journal article" date="2012" name="Eukaryot. Cell">
        <title>Draft genome sequence of Aspergillus oryzae strain 3.042.</title>
        <authorList>
            <person name="Zhao G."/>
            <person name="Yao Y."/>
            <person name="Qi W."/>
            <person name="Wang C."/>
            <person name="Hou L."/>
            <person name="Zeng B."/>
            <person name="Cao X."/>
        </authorList>
    </citation>
    <scope>NUCLEOTIDE SEQUENCE [LARGE SCALE GENOMIC DNA]</scope>
    <source>
        <strain evidence="1 2">3.042</strain>
    </source>
</reference>
<comment type="caution">
    <text evidence="1">The sequence shown here is derived from an EMBL/GenBank/DDBJ whole genome shotgun (WGS) entry which is preliminary data.</text>
</comment>
<dbReference type="AlphaFoldDB" id="I7ZQV3"/>
<dbReference type="Proteomes" id="UP000002812">
    <property type="component" value="Unassembled WGS sequence"/>
</dbReference>
<proteinExistence type="predicted"/>
<organism evidence="1 2">
    <name type="scientific">Aspergillus oryzae (strain 3.042)</name>
    <name type="common">Yellow koji mold</name>
    <dbReference type="NCBI Taxonomy" id="1160506"/>
    <lineage>
        <taxon>Eukaryota</taxon>
        <taxon>Fungi</taxon>
        <taxon>Dikarya</taxon>
        <taxon>Ascomycota</taxon>
        <taxon>Pezizomycotina</taxon>
        <taxon>Eurotiomycetes</taxon>
        <taxon>Eurotiomycetidae</taxon>
        <taxon>Eurotiales</taxon>
        <taxon>Aspergillaceae</taxon>
        <taxon>Aspergillus</taxon>
        <taxon>Aspergillus subgen. Circumdati</taxon>
    </lineage>
</organism>
<gene>
    <name evidence="1" type="ORF">Ao3042_09616</name>
</gene>
<sequence>MTLFNQLNFYAVPPLKGDNQFPTVLKIELGILSGRLYLDFEEYSETMQYLRIVGTCATGAEESGSTAVDERGKFADDPLGLLQGWLAMTRKGREFGHTPAGYICQGRQLSKNHSAFRWSTTDMLMAEDISRLHVNDDDTSINGHEDSETFD</sequence>